<feature type="region of interest" description="Disordered" evidence="1">
    <location>
        <begin position="158"/>
        <end position="177"/>
    </location>
</feature>
<accession>U6M7W0</accession>
<dbReference type="EMBL" id="HG719705">
    <property type="protein sequence ID" value="CDJ58524.1"/>
    <property type="molecule type" value="Genomic_DNA"/>
</dbReference>
<dbReference type="OrthoDB" id="346749at2759"/>
<reference evidence="3" key="1">
    <citation type="submission" date="2013-10" db="EMBL/GenBank/DDBJ databases">
        <title>Genomic analysis of the causative agents of coccidiosis in chickens.</title>
        <authorList>
            <person name="Reid A.J."/>
            <person name="Blake D."/>
            <person name="Billington K."/>
            <person name="Browne H."/>
            <person name="Dunn M."/>
            <person name="Hung S."/>
            <person name="Kawahara F."/>
            <person name="Miranda-Saavedra D."/>
            <person name="Mourier T."/>
            <person name="Nagra H."/>
            <person name="Otto T.D."/>
            <person name="Rawlings N."/>
            <person name="Sanchez A."/>
            <person name="Sanders M."/>
            <person name="Subramaniam C."/>
            <person name="Tay Y."/>
            <person name="Dear P."/>
            <person name="Doerig C."/>
            <person name="Gruber A."/>
            <person name="Parkinson J."/>
            <person name="Shirley M."/>
            <person name="Wan K.L."/>
            <person name="Berriman M."/>
            <person name="Tomley F."/>
            <person name="Pain A."/>
        </authorList>
    </citation>
    <scope>NUCLEOTIDE SEQUENCE [LARGE SCALE GENOMIC DNA]</scope>
    <source>
        <strain evidence="3">Weybridge</strain>
    </source>
</reference>
<dbReference type="AlphaFoldDB" id="U6M7W0"/>
<dbReference type="OMA" id="CAFAARF"/>
<dbReference type="Proteomes" id="UP000030763">
    <property type="component" value="Unassembled WGS sequence"/>
</dbReference>
<feature type="compositionally biased region" description="Low complexity" evidence="1">
    <location>
        <begin position="159"/>
        <end position="171"/>
    </location>
</feature>
<proteinExistence type="predicted"/>
<keyword evidence="4" id="KW-1185">Reference proteome</keyword>
<keyword evidence="2" id="KW-1133">Transmembrane helix</keyword>
<evidence type="ECO:0000256" key="2">
    <source>
        <dbReference type="SAM" id="Phobius"/>
    </source>
</evidence>
<sequence length="483" mass="50707">MSSMVALHISRLRQALLASVIEAGEALKKAFRADGASRVSQVVPSFVDGPRTQHDEAILPTTTAAPQSSSQVCLMASDLPAPRDVSEQGKTTASAVACDRPFEHAAPPRDGFAGSRSSRSSSRTFDSRLNESEGWFLTDMISGCEEGKLRAYRIRKCTNGSGSRSASNASSRSKDHGSMIMVSSVESLLSVDRNAEDVDGLSSGGSSKDEEDSGSMPAISGCGAHPSTGSMMTGDIVLPHDAQQMEDHTATFLSELERQFKNETIFISDRSGVRLYMIDAGHGWSSYPSLEHLLHFLGEAVKVFGGDHLRGTKYLLPVDEAEVLVGELQKLAPSSWKDIASAAKAASPQILFAIAARLVLVELRAAAVAWVTEVGAVTVTTANGSAAAVGAAAATVGETASAATGAASLCTIGSAALAAAPWVILVGGIACGALCFIRELRNAEWKVSRFHTDETGHSKQKEDVPQGAFSDHCIVKWGQAAGQ</sequence>
<keyword evidence="2" id="KW-0472">Membrane</keyword>
<dbReference type="GeneID" id="25335620"/>
<evidence type="ECO:0000313" key="4">
    <source>
        <dbReference type="Proteomes" id="UP000030763"/>
    </source>
</evidence>
<keyword evidence="2" id="KW-0812">Transmembrane</keyword>
<feature type="region of interest" description="Disordered" evidence="1">
    <location>
        <begin position="196"/>
        <end position="225"/>
    </location>
</feature>
<name>U6M7W0_EIMMA</name>
<evidence type="ECO:0000313" key="3">
    <source>
        <dbReference type="EMBL" id="CDJ58524.1"/>
    </source>
</evidence>
<reference evidence="3" key="2">
    <citation type="submission" date="2013-10" db="EMBL/GenBank/DDBJ databases">
        <authorList>
            <person name="Aslett M."/>
        </authorList>
    </citation>
    <scope>NUCLEOTIDE SEQUENCE [LARGE SCALE GENOMIC DNA]</scope>
    <source>
        <strain evidence="3">Weybridge</strain>
    </source>
</reference>
<gene>
    <name evidence="3" type="ORF">EMWEY_00016340</name>
</gene>
<evidence type="ECO:0000256" key="1">
    <source>
        <dbReference type="SAM" id="MobiDB-lite"/>
    </source>
</evidence>
<organism evidence="3 4">
    <name type="scientific">Eimeria maxima</name>
    <name type="common">Coccidian parasite</name>
    <dbReference type="NCBI Taxonomy" id="5804"/>
    <lineage>
        <taxon>Eukaryota</taxon>
        <taxon>Sar</taxon>
        <taxon>Alveolata</taxon>
        <taxon>Apicomplexa</taxon>
        <taxon>Conoidasida</taxon>
        <taxon>Coccidia</taxon>
        <taxon>Eucoccidiorida</taxon>
        <taxon>Eimeriorina</taxon>
        <taxon>Eimeriidae</taxon>
        <taxon>Eimeria</taxon>
    </lineage>
</organism>
<dbReference type="VEuPathDB" id="ToxoDB:EMWEY_00016340"/>
<feature type="transmembrane region" description="Helical" evidence="2">
    <location>
        <begin position="415"/>
        <end position="437"/>
    </location>
</feature>
<dbReference type="RefSeq" id="XP_013335170.1">
    <property type="nucleotide sequence ID" value="XM_013479716.1"/>
</dbReference>
<feature type="region of interest" description="Disordered" evidence="1">
    <location>
        <begin position="82"/>
        <end position="125"/>
    </location>
</feature>
<protein>
    <submittedName>
        <fullName evidence="3">Uncharacterized protein</fullName>
    </submittedName>
</protein>